<dbReference type="PRINTS" id="PR00469">
    <property type="entry name" value="PNDRDTASEII"/>
</dbReference>
<evidence type="ECO:0000256" key="2">
    <source>
        <dbReference type="ARBA" id="ARBA00022630"/>
    </source>
</evidence>
<keyword evidence="4" id="KW-0560">Oxidoreductase</keyword>
<dbReference type="PRINTS" id="PR00368">
    <property type="entry name" value="FADPNR"/>
</dbReference>
<evidence type="ECO:0000259" key="5">
    <source>
        <dbReference type="Pfam" id="PF07992"/>
    </source>
</evidence>
<dbReference type="AlphaFoldDB" id="A0A6J6HPN3"/>
<keyword evidence="3" id="KW-0274">FAD</keyword>
<sequence>MKPKTKPVVVVAGLGDTGALIATRLSRTCSVIGISTRPALMSGQELGNRLTQPDDWRKTYLVPYRRFRKLDPAEVVHGRIASVDLDAKSVTIESADGAKRAQRYDYLVIATGASNGFWRNDRIEDLATVETDLVAVNAEIGAASTIAVIGGGATGISVADNLARAGSADVHLFHSGSQPLPGYHPKVRSWIGSVLSSDGVTIHPDHRAIEPEGFTRDRLTHEPVEWSTGQAAFAADVTIWAVGGVRPHSAFLPPSMLDDEGFILVDEHLRLPEHPEVYAVGDVAASDPLRSSARNWGYRVVVANLKAAMAGRSKKLETYSAPDYRWGSILGLQRDGLTVVQPNGKRFRIPHWIAKPLLLNVFVERILYGGLRGR</sequence>
<dbReference type="GO" id="GO:0004174">
    <property type="term" value="F:electron-transferring-flavoprotein dehydrogenase activity"/>
    <property type="evidence" value="ECO:0007669"/>
    <property type="project" value="TreeGrafter"/>
</dbReference>
<accession>A0A6J6HPN3</accession>
<feature type="domain" description="FAD/NAD(P)-binding" evidence="5">
    <location>
        <begin position="74"/>
        <end position="290"/>
    </location>
</feature>
<dbReference type="GO" id="GO:0005737">
    <property type="term" value="C:cytoplasm"/>
    <property type="evidence" value="ECO:0007669"/>
    <property type="project" value="TreeGrafter"/>
</dbReference>
<dbReference type="PANTHER" id="PTHR43735">
    <property type="entry name" value="APOPTOSIS-INDUCING FACTOR 1"/>
    <property type="match status" value="1"/>
</dbReference>
<reference evidence="6" key="1">
    <citation type="submission" date="2020-05" db="EMBL/GenBank/DDBJ databases">
        <authorList>
            <person name="Chiriac C."/>
            <person name="Salcher M."/>
            <person name="Ghai R."/>
            <person name="Kavagutti S V."/>
        </authorList>
    </citation>
    <scope>NUCLEOTIDE SEQUENCE</scope>
</reference>
<evidence type="ECO:0000256" key="4">
    <source>
        <dbReference type="ARBA" id="ARBA00023002"/>
    </source>
</evidence>
<name>A0A6J6HPN3_9ZZZZ</name>
<dbReference type="InterPro" id="IPR036188">
    <property type="entry name" value="FAD/NAD-bd_sf"/>
</dbReference>
<comment type="similarity">
    <text evidence="1">Belongs to the FAD-dependent oxidoreductase family.</text>
</comment>
<dbReference type="Pfam" id="PF07992">
    <property type="entry name" value="Pyr_redox_2"/>
    <property type="match status" value="1"/>
</dbReference>
<dbReference type="SUPFAM" id="SSF51905">
    <property type="entry name" value="FAD/NAD(P)-binding domain"/>
    <property type="match status" value="2"/>
</dbReference>
<evidence type="ECO:0000313" key="6">
    <source>
        <dbReference type="EMBL" id="CAB4614946.1"/>
    </source>
</evidence>
<evidence type="ECO:0000256" key="1">
    <source>
        <dbReference type="ARBA" id="ARBA00006442"/>
    </source>
</evidence>
<protein>
    <submittedName>
        <fullName evidence="6">Unannotated protein</fullName>
    </submittedName>
</protein>
<dbReference type="Gene3D" id="3.50.50.100">
    <property type="match status" value="1"/>
</dbReference>
<keyword evidence="2" id="KW-0285">Flavoprotein</keyword>
<dbReference type="GO" id="GO:0050660">
    <property type="term" value="F:flavin adenine dinucleotide binding"/>
    <property type="evidence" value="ECO:0007669"/>
    <property type="project" value="TreeGrafter"/>
</dbReference>
<dbReference type="EMBL" id="CAEZUP010000058">
    <property type="protein sequence ID" value="CAB4614946.1"/>
    <property type="molecule type" value="Genomic_DNA"/>
</dbReference>
<dbReference type="PANTHER" id="PTHR43735:SF3">
    <property type="entry name" value="FERROPTOSIS SUPPRESSOR PROTEIN 1"/>
    <property type="match status" value="1"/>
</dbReference>
<organism evidence="6">
    <name type="scientific">freshwater metagenome</name>
    <dbReference type="NCBI Taxonomy" id="449393"/>
    <lineage>
        <taxon>unclassified sequences</taxon>
        <taxon>metagenomes</taxon>
        <taxon>ecological metagenomes</taxon>
    </lineage>
</organism>
<evidence type="ECO:0000256" key="3">
    <source>
        <dbReference type="ARBA" id="ARBA00022827"/>
    </source>
</evidence>
<proteinExistence type="inferred from homology"/>
<dbReference type="InterPro" id="IPR023753">
    <property type="entry name" value="FAD/NAD-binding_dom"/>
</dbReference>
<gene>
    <name evidence="6" type="ORF">UFOPK1835_01334</name>
</gene>